<keyword evidence="2" id="KW-1185">Reference proteome</keyword>
<evidence type="ECO:0000313" key="3">
    <source>
        <dbReference type="RefSeq" id="XP_035824915.1"/>
    </source>
</evidence>
<sequence length="198" mass="22061">MSEPVYAHVCIDCIPVLIMIVLFYLVVQTIRSYLRPNCEVAGHKRMKSSPYIPLNATTYDEIEVTNLGSRQAAICLKGHTGLYYQPGMDKETAVTIGQAPQEEEEQEEESSFFSRLSKDLVKGQVKKKSDVASSLTKMFPGLATEFSGESSLEESMKTTAFVKECGKTLRFDQGDTVTIRLDPIKVLRVFVCGSWSCP</sequence>
<evidence type="ECO:0000256" key="1">
    <source>
        <dbReference type="SAM" id="Phobius"/>
    </source>
</evidence>
<dbReference type="RefSeq" id="XP_035824915.1">
    <property type="nucleotide sequence ID" value="XM_035969022.1"/>
</dbReference>
<feature type="transmembrane region" description="Helical" evidence="1">
    <location>
        <begin position="6"/>
        <end position="27"/>
    </location>
</feature>
<evidence type="ECO:0000313" key="2">
    <source>
        <dbReference type="Proteomes" id="UP000694888"/>
    </source>
</evidence>
<keyword evidence="1" id="KW-0472">Membrane</keyword>
<proteinExistence type="predicted"/>
<dbReference type="Proteomes" id="UP000694888">
    <property type="component" value="Unplaced"/>
</dbReference>
<protein>
    <submittedName>
        <fullName evidence="3">Uncharacterized protein LOC118477480</fullName>
    </submittedName>
</protein>
<organism evidence="2 3">
    <name type="scientific">Aplysia californica</name>
    <name type="common">California sea hare</name>
    <dbReference type="NCBI Taxonomy" id="6500"/>
    <lineage>
        <taxon>Eukaryota</taxon>
        <taxon>Metazoa</taxon>
        <taxon>Spiralia</taxon>
        <taxon>Lophotrochozoa</taxon>
        <taxon>Mollusca</taxon>
        <taxon>Gastropoda</taxon>
        <taxon>Heterobranchia</taxon>
        <taxon>Euthyneura</taxon>
        <taxon>Tectipleura</taxon>
        <taxon>Aplysiida</taxon>
        <taxon>Aplysioidea</taxon>
        <taxon>Aplysiidae</taxon>
        <taxon>Aplysia</taxon>
    </lineage>
</organism>
<name>A0ABM1VR73_APLCA</name>
<keyword evidence="1" id="KW-1133">Transmembrane helix</keyword>
<keyword evidence="1" id="KW-0812">Transmembrane</keyword>
<accession>A0ABM1VR73</accession>
<gene>
    <name evidence="3" type="primary">LOC118477480</name>
</gene>
<reference evidence="3" key="1">
    <citation type="submission" date="2025-08" db="UniProtKB">
        <authorList>
            <consortium name="RefSeq"/>
        </authorList>
    </citation>
    <scope>IDENTIFICATION</scope>
</reference>
<dbReference type="GeneID" id="118477480"/>